<evidence type="ECO:0000256" key="1">
    <source>
        <dbReference type="SAM" id="Phobius"/>
    </source>
</evidence>
<comment type="caution">
    <text evidence="2">The sequence shown here is derived from an EMBL/GenBank/DDBJ whole genome shotgun (WGS) entry which is preliminary data.</text>
</comment>
<sequence length="53" mass="5591">MKQNMMALVIGMMGAGLTICAYSQTFISPTQCITLGLLVLVFALLLGEGLISI</sequence>
<gene>
    <name evidence="2" type="ORF">G2W53_042117</name>
</gene>
<keyword evidence="3" id="KW-1185">Reference proteome</keyword>
<accession>A0A834SGT5</accession>
<evidence type="ECO:0008006" key="4">
    <source>
        <dbReference type="Google" id="ProtNLM"/>
    </source>
</evidence>
<organism evidence="2 3">
    <name type="scientific">Senna tora</name>
    <dbReference type="NCBI Taxonomy" id="362788"/>
    <lineage>
        <taxon>Eukaryota</taxon>
        <taxon>Viridiplantae</taxon>
        <taxon>Streptophyta</taxon>
        <taxon>Embryophyta</taxon>
        <taxon>Tracheophyta</taxon>
        <taxon>Spermatophyta</taxon>
        <taxon>Magnoliopsida</taxon>
        <taxon>eudicotyledons</taxon>
        <taxon>Gunneridae</taxon>
        <taxon>Pentapetalae</taxon>
        <taxon>rosids</taxon>
        <taxon>fabids</taxon>
        <taxon>Fabales</taxon>
        <taxon>Fabaceae</taxon>
        <taxon>Caesalpinioideae</taxon>
        <taxon>Cassia clade</taxon>
        <taxon>Senna</taxon>
    </lineage>
</organism>
<evidence type="ECO:0000313" key="2">
    <source>
        <dbReference type="EMBL" id="KAF7803006.1"/>
    </source>
</evidence>
<keyword evidence="1" id="KW-1133">Transmembrane helix</keyword>
<proteinExistence type="predicted"/>
<name>A0A834SGT5_9FABA</name>
<keyword evidence="1" id="KW-0472">Membrane</keyword>
<dbReference type="OrthoDB" id="1934390at2759"/>
<evidence type="ECO:0000313" key="3">
    <source>
        <dbReference type="Proteomes" id="UP000634136"/>
    </source>
</evidence>
<keyword evidence="1" id="KW-0812">Transmembrane</keyword>
<dbReference type="Proteomes" id="UP000634136">
    <property type="component" value="Unassembled WGS sequence"/>
</dbReference>
<feature type="transmembrane region" description="Helical" evidence="1">
    <location>
        <begin position="33"/>
        <end position="51"/>
    </location>
</feature>
<dbReference type="EMBL" id="JAAIUW010000013">
    <property type="protein sequence ID" value="KAF7803006.1"/>
    <property type="molecule type" value="Genomic_DNA"/>
</dbReference>
<reference evidence="2" key="1">
    <citation type="submission" date="2020-09" db="EMBL/GenBank/DDBJ databases">
        <title>Genome-Enabled Discovery of Anthraquinone Biosynthesis in Senna tora.</title>
        <authorList>
            <person name="Kang S.-H."/>
            <person name="Pandey R.P."/>
            <person name="Lee C.-M."/>
            <person name="Sim J.-S."/>
            <person name="Jeong J.-T."/>
            <person name="Choi B.-S."/>
            <person name="Jung M."/>
            <person name="Ginzburg D."/>
            <person name="Zhao K."/>
            <person name="Won S.Y."/>
            <person name="Oh T.-J."/>
            <person name="Yu Y."/>
            <person name="Kim N.-H."/>
            <person name="Lee O.R."/>
            <person name="Lee T.-H."/>
            <person name="Bashyal P."/>
            <person name="Kim T.-S."/>
            <person name="Lee W.-H."/>
            <person name="Kawkins C."/>
            <person name="Kim C.-K."/>
            <person name="Kim J.S."/>
            <person name="Ahn B.O."/>
            <person name="Rhee S.Y."/>
            <person name="Sohng J.K."/>
        </authorList>
    </citation>
    <scope>NUCLEOTIDE SEQUENCE</scope>
    <source>
        <tissue evidence="2">Leaf</tissue>
    </source>
</reference>
<dbReference type="AlphaFoldDB" id="A0A834SGT5"/>
<protein>
    <recommendedName>
        <fullName evidence="4">NADH dehydrogenase subunit 6</fullName>
    </recommendedName>
</protein>